<accession>A0A6N4TEL1</accession>
<protein>
    <recommendedName>
        <fullName evidence="3">FCP1 homology domain-containing protein</fullName>
    </recommendedName>
</protein>
<dbReference type="KEGG" id="aarg:Aargi30884_00720"/>
<dbReference type="AlphaFoldDB" id="A0A6N4TEL1"/>
<keyword evidence="2" id="KW-1185">Reference proteome</keyword>
<dbReference type="Pfam" id="PF18143">
    <property type="entry name" value="HAD_SAK_2"/>
    <property type="match status" value="1"/>
</dbReference>
<dbReference type="Proteomes" id="UP000464754">
    <property type="component" value="Chromosome"/>
</dbReference>
<evidence type="ECO:0000313" key="1">
    <source>
        <dbReference type="EMBL" id="BBK21169.1"/>
    </source>
</evidence>
<gene>
    <name evidence="1" type="ORF">Aargi30884_00720</name>
</gene>
<proteinExistence type="predicted"/>
<name>A0A6N4TEL1_9FIRM</name>
<evidence type="ECO:0008006" key="3">
    <source>
        <dbReference type="Google" id="ProtNLM"/>
    </source>
</evidence>
<sequence length="170" mass="20211">MKIIFLDVDGVLYPYHDRKFLTKKPEKIKKKLIRKDRIFKQANALELQLVYEGWNKQAVSYVKRLVEETDAKIVISSSWKYLRSLEDMKLLFKIYDLDSYVIGLTKDTADFLKETQIEDYLQHHKEIEKYVVIDDLDLRKAFPEHCVVCPDVFTLDCYEEAVKILGKNRK</sequence>
<dbReference type="EMBL" id="AP019695">
    <property type="protein sequence ID" value="BBK21169.1"/>
    <property type="molecule type" value="Genomic_DNA"/>
</dbReference>
<dbReference type="RefSeq" id="WP_163051202.1">
    <property type="nucleotide sequence ID" value="NZ_AP019695.1"/>
</dbReference>
<reference evidence="2" key="1">
    <citation type="submission" date="2019-05" db="EMBL/GenBank/DDBJ databases">
        <title>Complete genome sequencing of Absiella argi strain JCM 30884.</title>
        <authorList>
            <person name="Sakamoto M."/>
            <person name="Murakami T."/>
            <person name="Mori H."/>
        </authorList>
    </citation>
    <scope>NUCLEOTIDE SEQUENCE [LARGE SCALE GENOMIC DNA]</scope>
    <source>
        <strain evidence="2">JCM 30884</strain>
    </source>
</reference>
<organism evidence="1 2">
    <name type="scientific">Amedibacterium intestinale</name>
    <dbReference type="NCBI Taxonomy" id="2583452"/>
    <lineage>
        <taxon>Bacteria</taxon>
        <taxon>Bacillati</taxon>
        <taxon>Bacillota</taxon>
        <taxon>Erysipelotrichia</taxon>
        <taxon>Erysipelotrichales</taxon>
        <taxon>Erysipelotrichaceae</taxon>
        <taxon>Amedibacterium</taxon>
    </lineage>
</organism>
<evidence type="ECO:0000313" key="2">
    <source>
        <dbReference type="Proteomes" id="UP000464754"/>
    </source>
</evidence>